<evidence type="ECO:0000259" key="8">
    <source>
        <dbReference type="PROSITE" id="PS50928"/>
    </source>
</evidence>
<sequence length="295" mass="32967">MNTQAEIRREARRQVPLSQRIKHTAVQTVIYIFCTVMLLVCVLPIWLLFVDATRSTTEINQGMSLIPSGYFAMNWGTLMSKDFPLIQAFFNSIVISFSSTALSLYFSALTAYAFVAYRYRGQNVLYSIILMLMMIPGQLSMIGFYKLVVDLGLYDTYVPLIIPAIAAPGAVFFFKQYFNANFSKDIVEAARIDGANEFRIYNTMVIPSIIPAIATQAIFGIVGSWNNYMGPLMLITTTEKYTFPMIVQLLKTDRYNTDLGAMALGVFMTIVPLLVIYAIFSKVIINGVAIGGGKE</sequence>
<evidence type="ECO:0000256" key="6">
    <source>
        <dbReference type="ARBA" id="ARBA00023136"/>
    </source>
</evidence>
<dbReference type="PANTHER" id="PTHR43744">
    <property type="entry name" value="ABC TRANSPORTER PERMEASE PROTEIN MG189-RELATED-RELATED"/>
    <property type="match status" value="1"/>
</dbReference>
<dbReference type="Proteomes" id="UP000886750">
    <property type="component" value="Unassembled WGS sequence"/>
</dbReference>
<evidence type="ECO:0000313" key="9">
    <source>
        <dbReference type="EMBL" id="HIY96108.1"/>
    </source>
</evidence>
<evidence type="ECO:0000256" key="5">
    <source>
        <dbReference type="ARBA" id="ARBA00022989"/>
    </source>
</evidence>
<dbReference type="EMBL" id="DXCQ01000002">
    <property type="protein sequence ID" value="HIY96108.1"/>
    <property type="molecule type" value="Genomic_DNA"/>
</dbReference>
<dbReference type="GO" id="GO:0055085">
    <property type="term" value="P:transmembrane transport"/>
    <property type="evidence" value="ECO:0007669"/>
    <property type="project" value="InterPro"/>
</dbReference>
<dbReference type="AlphaFoldDB" id="A0A9D2CSC9"/>
<keyword evidence="4 7" id="KW-0812">Transmembrane</keyword>
<feature type="transmembrane region" description="Helical" evidence="7">
    <location>
        <begin position="259"/>
        <end position="280"/>
    </location>
</feature>
<feature type="transmembrane region" description="Helical" evidence="7">
    <location>
        <begin position="29"/>
        <end position="49"/>
    </location>
</feature>
<comment type="caution">
    <text evidence="9">The sequence shown here is derived from an EMBL/GenBank/DDBJ whole genome shotgun (WGS) entry which is preliminary data.</text>
</comment>
<dbReference type="PROSITE" id="PS50928">
    <property type="entry name" value="ABC_TM1"/>
    <property type="match status" value="1"/>
</dbReference>
<evidence type="ECO:0000256" key="7">
    <source>
        <dbReference type="RuleBase" id="RU363032"/>
    </source>
</evidence>
<reference evidence="9" key="1">
    <citation type="journal article" date="2021" name="PeerJ">
        <title>Extensive microbial diversity within the chicken gut microbiome revealed by metagenomics and culture.</title>
        <authorList>
            <person name="Gilroy R."/>
            <person name="Ravi A."/>
            <person name="Getino M."/>
            <person name="Pursley I."/>
            <person name="Horton D.L."/>
            <person name="Alikhan N.F."/>
            <person name="Baker D."/>
            <person name="Gharbi K."/>
            <person name="Hall N."/>
            <person name="Watson M."/>
            <person name="Adriaenssens E.M."/>
            <person name="Foster-Nyarko E."/>
            <person name="Jarju S."/>
            <person name="Secka A."/>
            <person name="Antonio M."/>
            <person name="Oren A."/>
            <person name="Chaudhuri R.R."/>
            <person name="La Ragione R."/>
            <person name="Hildebrand F."/>
            <person name="Pallen M.J."/>
        </authorList>
    </citation>
    <scope>NUCLEOTIDE SEQUENCE</scope>
    <source>
        <strain evidence="9">1345</strain>
    </source>
</reference>
<feature type="domain" description="ABC transmembrane type-1" evidence="8">
    <location>
        <begin position="89"/>
        <end position="280"/>
    </location>
</feature>
<evidence type="ECO:0000256" key="3">
    <source>
        <dbReference type="ARBA" id="ARBA00022475"/>
    </source>
</evidence>
<dbReference type="Gene3D" id="1.10.3720.10">
    <property type="entry name" value="MetI-like"/>
    <property type="match status" value="1"/>
</dbReference>
<proteinExistence type="inferred from homology"/>
<keyword evidence="6 7" id="KW-0472">Membrane</keyword>
<gene>
    <name evidence="9" type="ORF">H9729_00290</name>
</gene>
<dbReference type="SUPFAM" id="SSF161098">
    <property type="entry name" value="MetI-like"/>
    <property type="match status" value="1"/>
</dbReference>
<evidence type="ECO:0000256" key="4">
    <source>
        <dbReference type="ARBA" id="ARBA00022692"/>
    </source>
</evidence>
<feature type="transmembrane region" description="Helical" evidence="7">
    <location>
        <begin position="157"/>
        <end position="174"/>
    </location>
</feature>
<feature type="transmembrane region" description="Helical" evidence="7">
    <location>
        <begin position="88"/>
        <end position="117"/>
    </location>
</feature>
<evidence type="ECO:0000256" key="2">
    <source>
        <dbReference type="ARBA" id="ARBA00022448"/>
    </source>
</evidence>
<dbReference type="InterPro" id="IPR035906">
    <property type="entry name" value="MetI-like_sf"/>
</dbReference>
<dbReference type="InterPro" id="IPR000515">
    <property type="entry name" value="MetI-like"/>
</dbReference>
<dbReference type="PANTHER" id="PTHR43744:SF2">
    <property type="entry name" value="ARABINOOLIGOSACCHARIDES TRANSPORT SYSTEM PERMEASE PROTEIN ARAQ"/>
    <property type="match status" value="1"/>
</dbReference>
<comment type="similarity">
    <text evidence="7">Belongs to the binding-protein-dependent transport system permease family.</text>
</comment>
<evidence type="ECO:0000256" key="1">
    <source>
        <dbReference type="ARBA" id="ARBA00004651"/>
    </source>
</evidence>
<keyword evidence="5 7" id="KW-1133">Transmembrane helix</keyword>
<feature type="transmembrane region" description="Helical" evidence="7">
    <location>
        <begin position="200"/>
        <end position="225"/>
    </location>
</feature>
<feature type="transmembrane region" description="Helical" evidence="7">
    <location>
        <begin position="124"/>
        <end position="145"/>
    </location>
</feature>
<reference evidence="9" key="2">
    <citation type="submission" date="2021-04" db="EMBL/GenBank/DDBJ databases">
        <authorList>
            <person name="Gilroy R."/>
        </authorList>
    </citation>
    <scope>NUCLEOTIDE SEQUENCE</scope>
    <source>
        <strain evidence="9">1345</strain>
    </source>
</reference>
<dbReference type="CDD" id="cd06261">
    <property type="entry name" value="TM_PBP2"/>
    <property type="match status" value="1"/>
</dbReference>
<accession>A0A9D2CSC9</accession>
<organism evidence="9 10">
    <name type="scientific">Candidatus Borkfalkia excrementigallinarum</name>
    <dbReference type="NCBI Taxonomy" id="2838506"/>
    <lineage>
        <taxon>Bacteria</taxon>
        <taxon>Bacillati</taxon>
        <taxon>Bacillota</taxon>
        <taxon>Clostridia</taxon>
        <taxon>Christensenellales</taxon>
        <taxon>Christensenellaceae</taxon>
        <taxon>Candidatus Borkfalkia</taxon>
    </lineage>
</organism>
<evidence type="ECO:0000313" key="10">
    <source>
        <dbReference type="Proteomes" id="UP000886750"/>
    </source>
</evidence>
<keyword evidence="2 7" id="KW-0813">Transport</keyword>
<name>A0A9D2CSC9_9FIRM</name>
<dbReference type="Pfam" id="PF00528">
    <property type="entry name" value="BPD_transp_1"/>
    <property type="match status" value="1"/>
</dbReference>
<protein>
    <submittedName>
        <fullName evidence="9">Carbohydrate ABC transporter permease</fullName>
    </submittedName>
</protein>
<dbReference type="GO" id="GO:0005886">
    <property type="term" value="C:plasma membrane"/>
    <property type="evidence" value="ECO:0007669"/>
    <property type="project" value="UniProtKB-SubCell"/>
</dbReference>
<comment type="subcellular location">
    <subcellularLocation>
        <location evidence="1 7">Cell membrane</location>
        <topology evidence="1 7">Multi-pass membrane protein</topology>
    </subcellularLocation>
</comment>
<keyword evidence="3" id="KW-1003">Cell membrane</keyword>